<organism evidence="1 2">
    <name type="scientific">Acidihalobacter prosperus</name>
    <dbReference type="NCBI Taxonomy" id="160660"/>
    <lineage>
        <taxon>Bacteria</taxon>
        <taxon>Pseudomonadati</taxon>
        <taxon>Pseudomonadota</taxon>
        <taxon>Gammaproteobacteria</taxon>
        <taxon>Chromatiales</taxon>
        <taxon>Ectothiorhodospiraceae</taxon>
        <taxon>Acidihalobacter</taxon>
    </lineage>
</organism>
<dbReference type="SUPFAM" id="SSF117396">
    <property type="entry name" value="TM1631-like"/>
    <property type="match status" value="1"/>
</dbReference>
<dbReference type="Proteomes" id="UP000029273">
    <property type="component" value="Unassembled WGS sequence"/>
</dbReference>
<gene>
    <name evidence="1" type="ORF">Thpro_021431</name>
</gene>
<name>A0A1A6C3G5_9GAMM</name>
<proteinExistence type="predicted"/>
<evidence type="ECO:0000313" key="2">
    <source>
        <dbReference type="Proteomes" id="UP000029273"/>
    </source>
</evidence>
<dbReference type="EMBL" id="JQSG02000003">
    <property type="protein sequence ID" value="OBS09103.1"/>
    <property type="molecule type" value="Genomic_DNA"/>
</dbReference>
<sequence>MSRVEIGVWDWGRPEWVASYYPSDLPVDWRPAYYANDYACVGLPSSAWMPADVSGWAEETGAHLCFWLGCGVRQLAVPELVEHLYTLGSRLAGLVFEQVDATTARGLMEALKRAGVAPAQAAEPPLPGIGAPWRAEHPDRPGGVGLYRPRAEDDARKRRSLLEAFAAAPGPVDRCLLVDGPPAVVDECRQLTQLLGL</sequence>
<accession>A0A1A6C3G5</accession>
<dbReference type="OrthoDB" id="9780310at2"/>
<evidence type="ECO:0000313" key="1">
    <source>
        <dbReference type="EMBL" id="OBS09103.1"/>
    </source>
</evidence>
<dbReference type="InterPro" id="IPR036520">
    <property type="entry name" value="UPF0759_sf"/>
</dbReference>
<dbReference type="RefSeq" id="WP_065089429.1">
    <property type="nucleotide sequence ID" value="NZ_JQSG02000003.1"/>
</dbReference>
<evidence type="ECO:0008006" key="3">
    <source>
        <dbReference type="Google" id="ProtNLM"/>
    </source>
</evidence>
<reference evidence="1 2" key="1">
    <citation type="journal article" date="2014" name="Genome Announc.">
        <title>Draft Genome Sequence of the Iron-Oxidizing, Acidophilic, and Halotolerant 'Thiobacillus prosperus' Type Strain DSM 5130.</title>
        <authorList>
            <person name="Ossandon F.J."/>
            <person name="Cardenas J.P."/>
            <person name="Corbett M."/>
            <person name="Quatrini R."/>
            <person name="Holmes D.S."/>
            <person name="Watkin E."/>
        </authorList>
    </citation>
    <scope>NUCLEOTIDE SEQUENCE [LARGE SCALE GENOMIC DNA]</scope>
    <source>
        <strain evidence="1 2">DSM 5130</strain>
    </source>
</reference>
<protein>
    <recommendedName>
        <fullName evidence="3">DUF72 domain-containing protein</fullName>
    </recommendedName>
</protein>
<keyword evidence="2" id="KW-1185">Reference proteome</keyword>
<comment type="caution">
    <text evidence="1">The sequence shown here is derived from an EMBL/GenBank/DDBJ whole genome shotgun (WGS) entry which is preliminary data.</text>
</comment>
<dbReference type="AlphaFoldDB" id="A0A1A6C3G5"/>